<gene>
    <name evidence="2" type="ORF">GCM10007916_29030</name>
</gene>
<sequence>MTTNPQPDLLGHYSFNKIYRYYKTMLDVALYVFIHLSIVTFMGYYITPMYCSFKSFSNKKARVYQLAVTIFCVLISYSFILHSLNSTLAQLQPL</sequence>
<protein>
    <submittedName>
        <fullName evidence="2">Uncharacterized protein</fullName>
    </submittedName>
</protein>
<accession>A0ABQ6E351</accession>
<keyword evidence="3" id="KW-1185">Reference proteome</keyword>
<reference evidence="3" key="1">
    <citation type="journal article" date="2019" name="Int. J. Syst. Evol. Microbiol.">
        <title>The Global Catalogue of Microorganisms (GCM) 10K type strain sequencing project: providing services to taxonomists for standard genome sequencing and annotation.</title>
        <authorList>
            <consortium name="The Broad Institute Genomics Platform"/>
            <consortium name="The Broad Institute Genome Sequencing Center for Infectious Disease"/>
            <person name="Wu L."/>
            <person name="Ma J."/>
        </authorList>
    </citation>
    <scope>NUCLEOTIDE SEQUENCE [LARGE SCALE GENOMIC DNA]</scope>
    <source>
        <strain evidence="3">NBRC 103166</strain>
    </source>
</reference>
<organism evidence="2 3">
    <name type="scientific">Psychromonas marina</name>
    <dbReference type="NCBI Taxonomy" id="88364"/>
    <lineage>
        <taxon>Bacteria</taxon>
        <taxon>Pseudomonadati</taxon>
        <taxon>Pseudomonadota</taxon>
        <taxon>Gammaproteobacteria</taxon>
        <taxon>Alteromonadales</taxon>
        <taxon>Psychromonadaceae</taxon>
        <taxon>Psychromonas</taxon>
    </lineage>
</organism>
<proteinExistence type="predicted"/>
<dbReference type="EMBL" id="BSPQ01000015">
    <property type="protein sequence ID" value="GLS91833.1"/>
    <property type="molecule type" value="Genomic_DNA"/>
</dbReference>
<feature type="transmembrane region" description="Helical" evidence="1">
    <location>
        <begin position="28"/>
        <end position="51"/>
    </location>
</feature>
<name>A0ABQ6E351_9GAMM</name>
<keyword evidence="1" id="KW-0812">Transmembrane</keyword>
<evidence type="ECO:0000313" key="3">
    <source>
        <dbReference type="Proteomes" id="UP001157353"/>
    </source>
</evidence>
<keyword evidence="1" id="KW-1133">Transmembrane helix</keyword>
<feature type="transmembrane region" description="Helical" evidence="1">
    <location>
        <begin position="63"/>
        <end position="84"/>
    </location>
</feature>
<keyword evidence="1" id="KW-0472">Membrane</keyword>
<dbReference type="Proteomes" id="UP001157353">
    <property type="component" value="Unassembled WGS sequence"/>
</dbReference>
<comment type="caution">
    <text evidence="2">The sequence shown here is derived from an EMBL/GenBank/DDBJ whole genome shotgun (WGS) entry which is preliminary data.</text>
</comment>
<evidence type="ECO:0000256" key="1">
    <source>
        <dbReference type="SAM" id="Phobius"/>
    </source>
</evidence>
<evidence type="ECO:0000313" key="2">
    <source>
        <dbReference type="EMBL" id="GLS91833.1"/>
    </source>
</evidence>